<feature type="region of interest" description="Disordered" evidence="1">
    <location>
        <begin position="220"/>
        <end position="294"/>
    </location>
</feature>
<dbReference type="EMBL" id="JAUEPO010000007">
    <property type="protein sequence ID" value="KAK3317198.1"/>
    <property type="molecule type" value="Genomic_DNA"/>
</dbReference>
<accession>A0AAE0I245</accession>
<keyword evidence="2" id="KW-0812">Transmembrane</keyword>
<evidence type="ECO:0000313" key="5">
    <source>
        <dbReference type="Proteomes" id="UP001286456"/>
    </source>
</evidence>
<evidence type="ECO:0000259" key="3">
    <source>
        <dbReference type="Pfam" id="PF04478"/>
    </source>
</evidence>
<feature type="compositionally biased region" description="Basic and acidic residues" evidence="1">
    <location>
        <begin position="271"/>
        <end position="281"/>
    </location>
</feature>
<name>A0AAE0I245_9PEZI</name>
<proteinExistence type="predicted"/>
<evidence type="ECO:0000313" key="4">
    <source>
        <dbReference type="EMBL" id="KAK3317198.1"/>
    </source>
</evidence>
<reference evidence="4" key="2">
    <citation type="submission" date="2023-06" db="EMBL/GenBank/DDBJ databases">
        <authorList>
            <consortium name="Lawrence Berkeley National Laboratory"/>
            <person name="Haridas S."/>
            <person name="Hensen N."/>
            <person name="Bonometti L."/>
            <person name="Westerberg I."/>
            <person name="Brannstrom I.O."/>
            <person name="Guillou S."/>
            <person name="Cros-Aarteil S."/>
            <person name="Calhoun S."/>
            <person name="Kuo A."/>
            <person name="Mondo S."/>
            <person name="Pangilinan J."/>
            <person name="Riley R."/>
            <person name="Labutti K."/>
            <person name="Andreopoulos B."/>
            <person name="Lipzen A."/>
            <person name="Chen C."/>
            <person name="Yanf M."/>
            <person name="Daum C."/>
            <person name="Ng V."/>
            <person name="Clum A."/>
            <person name="Steindorff A."/>
            <person name="Ohm R."/>
            <person name="Martin F."/>
            <person name="Silar P."/>
            <person name="Natvig D."/>
            <person name="Lalanne C."/>
            <person name="Gautier V."/>
            <person name="Ament-Velasquez S.L."/>
            <person name="Kruys A."/>
            <person name="Hutchinson M.I."/>
            <person name="Powell A.J."/>
            <person name="Barry K."/>
            <person name="Miller A.N."/>
            <person name="Grigoriev I.V."/>
            <person name="Debuchy R."/>
            <person name="Gladieux P."/>
            <person name="Thoren M.H."/>
            <person name="Johannesson H."/>
        </authorList>
    </citation>
    <scope>NUCLEOTIDE SEQUENCE</scope>
    <source>
        <strain evidence="4">SMH4131-1</strain>
    </source>
</reference>
<sequence length="294" mass="30740">MGALIFSRQLLSVNANSTCYDTWGHANPDHIPCSTENGDAGGCCKKDDYCLSNGLCLSAGTNLMMQQGCTDPKWGSPCKQYCPAKDQLAKNEIFEIALIPCAKSFDGSTSIKYCCGPDAQACCQSASFTAIPTGTIVRGNVVVVTMTTTPTPSNTNSNAASTSDDSTNALKIALGVGLGVGVPILLTLCAIAVLIIRQRASAAASGLHTHHPMTSFGNLSAASDGRYRPGSNDAWRQSPAESEPWQTSTPAAPGWLSRAPPPRPPAPVAEIDGRQAPRKVELPTPVEGDSKGKM</sequence>
<organism evidence="4 5">
    <name type="scientific">Cercophora scortea</name>
    <dbReference type="NCBI Taxonomy" id="314031"/>
    <lineage>
        <taxon>Eukaryota</taxon>
        <taxon>Fungi</taxon>
        <taxon>Dikarya</taxon>
        <taxon>Ascomycota</taxon>
        <taxon>Pezizomycotina</taxon>
        <taxon>Sordariomycetes</taxon>
        <taxon>Sordariomycetidae</taxon>
        <taxon>Sordariales</taxon>
        <taxon>Lasiosphaeriaceae</taxon>
        <taxon>Cercophora</taxon>
    </lineage>
</organism>
<keyword evidence="2" id="KW-0472">Membrane</keyword>
<feature type="domain" description="Mid2" evidence="3">
    <location>
        <begin position="129"/>
        <end position="192"/>
    </location>
</feature>
<dbReference type="Proteomes" id="UP001286456">
    <property type="component" value="Unassembled WGS sequence"/>
</dbReference>
<dbReference type="Pfam" id="PF04478">
    <property type="entry name" value="Mid2"/>
    <property type="match status" value="1"/>
</dbReference>
<dbReference type="InterPro" id="IPR007567">
    <property type="entry name" value="Mid2_dom"/>
</dbReference>
<protein>
    <recommendedName>
        <fullName evidence="3">Mid2 domain-containing protein</fullName>
    </recommendedName>
</protein>
<gene>
    <name evidence="4" type="ORF">B0T19DRAFT_404905</name>
</gene>
<dbReference type="AlphaFoldDB" id="A0AAE0I245"/>
<evidence type="ECO:0000256" key="1">
    <source>
        <dbReference type="SAM" id="MobiDB-lite"/>
    </source>
</evidence>
<reference evidence="4" key="1">
    <citation type="journal article" date="2023" name="Mol. Phylogenet. Evol.">
        <title>Genome-scale phylogeny and comparative genomics of the fungal order Sordariales.</title>
        <authorList>
            <person name="Hensen N."/>
            <person name="Bonometti L."/>
            <person name="Westerberg I."/>
            <person name="Brannstrom I.O."/>
            <person name="Guillou S."/>
            <person name="Cros-Aarteil S."/>
            <person name="Calhoun S."/>
            <person name="Haridas S."/>
            <person name="Kuo A."/>
            <person name="Mondo S."/>
            <person name="Pangilinan J."/>
            <person name="Riley R."/>
            <person name="LaButti K."/>
            <person name="Andreopoulos B."/>
            <person name="Lipzen A."/>
            <person name="Chen C."/>
            <person name="Yan M."/>
            <person name="Daum C."/>
            <person name="Ng V."/>
            <person name="Clum A."/>
            <person name="Steindorff A."/>
            <person name="Ohm R.A."/>
            <person name="Martin F."/>
            <person name="Silar P."/>
            <person name="Natvig D.O."/>
            <person name="Lalanne C."/>
            <person name="Gautier V."/>
            <person name="Ament-Velasquez S.L."/>
            <person name="Kruys A."/>
            <person name="Hutchinson M.I."/>
            <person name="Powell A.J."/>
            <person name="Barry K."/>
            <person name="Miller A.N."/>
            <person name="Grigoriev I.V."/>
            <person name="Debuchy R."/>
            <person name="Gladieux P."/>
            <person name="Hiltunen Thoren M."/>
            <person name="Johannesson H."/>
        </authorList>
    </citation>
    <scope>NUCLEOTIDE SEQUENCE</scope>
    <source>
        <strain evidence="4">SMH4131-1</strain>
    </source>
</reference>
<keyword evidence="5" id="KW-1185">Reference proteome</keyword>
<feature type="transmembrane region" description="Helical" evidence="2">
    <location>
        <begin position="172"/>
        <end position="196"/>
    </location>
</feature>
<keyword evidence="2" id="KW-1133">Transmembrane helix</keyword>
<comment type="caution">
    <text evidence="4">The sequence shown here is derived from an EMBL/GenBank/DDBJ whole genome shotgun (WGS) entry which is preliminary data.</text>
</comment>
<evidence type="ECO:0000256" key="2">
    <source>
        <dbReference type="SAM" id="Phobius"/>
    </source>
</evidence>